<dbReference type="EMBL" id="BONJ01000006">
    <property type="protein sequence ID" value="GIG13350.1"/>
    <property type="molecule type" value="Genomic_DNA"/>
</dbReference>
<organism evidence="3 4">
    <name type="scientific">Catellatospora methionotrophica</name>
    <dbReference type="NCBI Taxonomy" id="121620"/>
    <lineage>
        <taxon>Bacteria</taxon>
        <taxon>Bacillati</taxon>
        <taxon>Actinomycetota</taxon>
        <taxon>Actinomycetes</taxon>
        <taxon>Micromonosporales</taxon>
        <taxon>Micromonosporaceae</taxon>
        <taxon>Catellatospora</taxon>
    </lineage>
</organism>
<dbReference type="Proteomes" id="UP000660339">
    <property type="component" value="Unassembled WGS sequence"/>
</dbReference>
<keyword evidence="2" id="KW-1133">Transmembrane helix</keyword>
<accession>A0A8J3LIP2</accession>
<sequence length="112" mass="11544">MTYNPPPPSVPPPPPPPPVPPPPPGPPPYGSPSGMPARGGDKVTLYGVLGIVLGICCCGLIGLILGWLSVQEAKKVGKKPTLGYIAMALGVIGIIWNVIYGIRYASGGMKFN</sequence>
<dbReference type="SUPFAM" id="SSF101447">
    <property type="entry name" value="Formin homology 2 domain (FH2 domain)"/>
    <property type="match status" value="1"/>
</dbReference>
<proteinExistence type="predicted"/>
<feature type="compositionally biased region" description="Pro residues" evidence="1">
    <location>
        <begin position="1"/>
        <end position="30"/>
    </location>
</feature>
<keyword evidence="4" id="KW-1185">Reference proteome</keyword>
<comment type="caution">
    <text evidence="3">The sequence shown here is derived from an EMBL/GenBank/DDBJ whole genome shotgun (WGS) entry which is preliminary data.</text>
</comment>
<keyword evidence="2" id="KW-0472">Membrane</keyword>
<name>A0A8J3LIP2_9ACTN</name>
<feature type="transmembrane region" description="Helical" evidence="2">
    <location>
        <begin position="45"/>
        <end position="70"/>
    </location>
</feature>
<evidence type="ECO:0000313" key="3">
    <source>
        <dbReference type="EMBL" id="GIG13350.1"/>
    </source>
</evidence>
<reference evidence="3" key="1">
    <citation type="submission" date="2021-01" db="EMBL/GenBank/DDBJ databases">
        <title>Whole genome shotgun sequence of Catellatospora methionotrophica NBRC 14553.</title>
        <authorList>
            <person name="Komaki H."/>
            <person name="Tamura T."/>
        </authorList>
    </citation>
    <scope>NUCLEOTIDE SEQUENCE</scope>
    <source>
        <strain evidence="3">NBRC 14553</strain>
    </source>
</reference>
<evidence type="ECO:0000313" key="4">
    <source>
        <dbReference type="Proteomes" id="UP000660339"/>
    </source>
</evidence>
<feature type="transmembrane region" description="Helical" evidence="2">
    <location>
        <begin position="82"/>
        <end position="102"/>
    </location>
</feature>
<feature type="region of interest" description="Disordered" evidence="1">
    <location>
        <begin position="1"/>
        <end position="35"/>
    </location>
</feature>
<keyword evidence="2" id="KW-0812">Transmembrane</keyword>
<dbReference type="RefSeq" id="WP_239085927.1">
    <property type="nucleotide sequence ID" value="NZ_BAAATT010000014.1"/>
</dbReference>
<gene>
    <name evidence="3" type="ORF">Cme02nite_16820</name>
</gene>
<dbReference type="AlphaFoldDB" id="A0A8J3LIP2"/>
<protein>
    <recommendedName>
        <fullName evidence="5">DUF4190 domain-containing protein</fullName>
    </recommendedName>
</protein>
<evidence type="ECO:0008006" key="5">
    <source>
        <dbReference type="Google" id="ProtNLM"/>
    </source>
</evidence>
<evidence type="ECO:0000256" key="2">
    <source>
        <dbReference type="SAM" id="Phobius"/>
    </source>
</evidence>
<evidence type="ECO:0000256" key="1">
    <source>
        <dbReference type="SAM" id="MobiDB-lite"/>
    </source>
</evidence>